<protein>
    <recommendedName>
        <fullName evidence="4">Transmembrane protein</fullName>
    </recommendedName>
</protein>
<dbReference type="KEGG" id="tet:TTHERM_00261820"/>
<dbReference type="GeneID" id="7846133"/>
<name>Q22UA2_TETTS</name>
<evidence type="ECO:0000313" key="2">
    <source>
        <dbReference type="EMBL" id="EAR88785.1"/>
    </source>
</evidence>
<dbReference type="Proteomes" id="UP000009168">
    <property type="component" value="Unassembled WGS sequence"/>
</dbReference>
<dbReference type="InParanoid" id="Q22UA2"/>
<evidence type="ECO:0000256" key="1">
    <source>
        <dbReference type="SAM" id="SignalP"/>
    </source>
</evidence>
<sequence length="387" mass="41919">MNKIVLILLILSQISIFTYAGPTSTTENKNSTANAVCNSHPIFSKASQLLNDILNSDQKGQQINNAIQKAFQNAKPAIKTSSSLGVCSGYAQQKTCCDANYVKLVDQAALLKVKPILQAKSAFQKLINIYVSQLSRNCTQNVLPSVPLTAKAIFENTTLKVLQANRTTQANCKIKFAKAISSYTRGALCAACVGVDQASNYFNSQNQLKISKLSVAAFQSQTDSAITCFQSMFTPQNLDLILSELNAAYIKGNDTCGLNVTQSVKTKFLNPKLTNSDGYGSKMCNGTNVFTKSVGCENILQGDPLLEQNITRILQLDEQNNNNRILQLTSDAVLDNSGLEVFISSTTDDAITEDGNNITPNFTGISVTTTQSGIIFLSFILLMLNIL</sequence>
<proteinExistence type="predicted"/>
<feature type="chain" id="PRO_5004201338" description="Transmembrane protein" evidence="1">
    <location>
        <begin position="21"/>
        <end position="387"/>
    </location>
</feature>
<dbReference type="EMBL" id="GG662830">
    <property type="protein sequence ID" value="EAR88785.1"/>
    <property type="molecule type" value="Genomic_DNA"/>
</dbReference>
<gene>
    <name evidence="2" type="ORF">TTHERM_00261820</name>
</gene>
<keyword evidence="1" id="KW-0732">Signal</keyword>
<dbReference type="RefSeq" id="XP_001009030.1">
    <property type="nucleotide sequence ID" value="XM_001009030.1"/>
</dbReference>
<organism evidence="2 3">
    <name type="scientific">Tetrahymena thermophila (strain SB210)</name>
    <dbReference type="NCBI Taxonomy" id="312017"/>
    <lineage>
        <taxon>Eukaryota</taxon>
        <taxon>Sar</taxon>
        <taxon>Alveolata</taxon>
        <taxon>Ciliophora</taxon>
        <taxon>Intramacronucleata</taxon>
        <taxon>Oligohymenophorea</taxon>
        <taxon>Hymenostomatida</taxon>
        <taxon>Tetrahymenina</taxon>
        <taxon>Tetrahymenidae</taxon>
        <taxon>Tetrahymena</taxon>
    </lineage>
</organism>
<evidence type="ECO:0008006" key="4">
    <source>
        <dbReference type="Google" id="ProtNLM"/>
    </source>
</evidence>
<feature type="signal peptide" evidence="1">
    <location>
        <begin position="1"/>
        <end position="20"/>
    </location>
</feature>
<dbReference type="HOGENOM" id="CLU_736705_0_0_1"/>
<keyword evidence="3" id="KW-1185">Reference proteome</keyword>
<reference evidence="3" key="1">
    <citation type="journal article" date="2006" name="PLoS Biol.">
        <title>Macronuclear genome sequence of the ciliate Tetrahymena thermophila, a model eukaryote.</title>
        <authorList>
            <person name="Eisen J.A."/>
            <person name="Coyne R.S."/>
            <person name="Wu M."/>
            <person name="Wu D."/>
            <person name="Thiagarajan M."/>
            <person name="Wortman J.R."/>
            <person name="Badger J.H."/>
            <person name="Ren Q."/>
            <person name="Amedeo P."/>
            <person name="Jones K.M."/>
            <person name="Tallon L.J."/>
            <person name="Delcher A.L."/>
            <person name="Salzberg S.L."/>
            <person name="Silva J.C."/>
            <person name="Haas B.J."/>
            <person name="Majoros W.H."/>
            <person name="Farzad M."/>
            <person name="Carlton J.M."/>
            <person name="Smith R.K. Jr."/>
            <person name="Garg J."/>
            <person name="Pearlman R.E."/>
            <person name="Karrer K.M."/>
            <person name="Sun L."/>
            <person name="Manning G."/>
            <person name="Elde N.C."/>
            <person name="Turkewitz A.P."/>
            <person name="Asai D.J."/>
            <person name="Wilkes D.E."/>
            <person name="Wang Y."/>
            <person name="Cai H."/>
            <person name="Collins K."/>
            <person name="Stewart B.A."/>
            <person name="Lee S.R."/>
            <person name="Wilamowska K."/>
            <person name="Weinberg Z."/>
            <person name="Ruzzo W.L."/>
            <person name="Wloga D."/>
            <person name="Gaertig J."/>
            <person name="Frankel J."/>
            <person name="Tsao C.-C."/>
            <person name="Gorovsky M.A."/>
            <person name="Keeling P.J."/>
            <person name="Waller R.F."/>
            <person name="Patron N.J."/>
            <person name="Cherry J.M."/>
            <person name="Stover N.A."/>
            <person name="Krieger C.J."/>
            <person name="del Toro C."/>
            <person name="Ryder H.F."/>
            <person name="Williamson S.C."/>
            <person name="Barbeau R.A."/>
            <person name="Hamilton E.P."/>
            <person name="Orias E."/>
        </authorList>
    </citation>
    <scope>NUCLEOTIDE SEQUENCE [LARGE SCALE GENOMIC DNA]</scope>
    <source>
        <strain evidence="3">SB210</strain>
    </source>
</reference>
<accession>Q22UA2</accession>
<dbReference type="AlphaFoldDB" id="Q22UA2"/>
<evidence type="ECO:0000313" key="3">
    <source>
        <dbReference type="Proteomes" id="UP000009168"/>
    </source>
</evidence>